<name>A0A1G8KHZ9_9ACTN</name>
<dbReference type="RefSeq" id="WP_093175742.1">
    <property type="nucleotide sequence ID" value="NZ_FNCN01000051.1"/>
</dbReference>
<dbReference type="PANTHER" id="PTHR43685">
    <property type="entry name" value="GLYCOSYLTRANSFERASE"/>
    <property type="match status" value="1"/>
</dbReference>
<dbReference type="Pfam" id="PF00535">
    <property type="entry name" value="Glycos_transf_2"/>
    <property type="match status" value="1"/>
</dbReference>
<dbReference type="InterPro" id="IPR050834">
    <property type="entry name" value="Glycosyltransf_2"/>
</dbReference>
<reference evidence="2 3" key="1">
    <citation type="submission" date="2016-10" db="EMBL/GenBank/DDBJ databases">
        <authorList>
            <person name="de Groot N.N."/>
        </authorList>
    </citation>
    <scope>NUCLEOTIDE SEQUENCE [LARGE SCALE GENOMIC DNA]</scope>
    <source>
        <strain evidence="2 3">CPCC 201354</strain>
    </source>
</reference>
<dbReference type="InterPro" id="IPR029044">
    <property type="entry name" value="Nucleotide-diphossugar_trans"/>
</dbReference>
<feature type="domain" description="Glycosyltransferase 2-like" evidence="1">
    <location>
        <begin position="3"/>
        <end position="116"/>
    </location>
</feature>
<organism evidence="2 3">
    <name type="scientific">Sinosporangium album</name>
    <dbReference type="NCBI Taxonomy" id="504805"/>
    <lineage>
        <taxon>Bacteria</taxon>
        <taxon>Bacillati</taxon>
        <taxon>Actinomycetota</taxon>
        <taxon>Actinomycetes</taxon>
        <taxon>Streptosporangiales</taxon>
        <taxon>Streptosporangiaceae</taxon>
        <taxon>Sinosporangium</taxon>
    </lineage>
</organism>
<dbReference type="Proteomes" id="UP000198923">
    <property type="component" value="Unassembled WGS sequence"/>
</dbReference>
<dbReference type="EMBL" id="FNCN01000051">
    <property type="protein sequence ID" value="SDI43015.1"/>
    <property type="molecule type" value="Genomic_DNA"/>
</dbReference>
<keyword evidence="3" id="KW-1185">Reference proteome</keyword>
<dbReference type="PANTHER" id="PTHR43685:SF2">
    <property type="entry name" value="GLYCOSYLTRANSFERASE 2-LIKE DOMAIN-CONTAINING PROTEIN"/>
    <property type="match status" value="1"/>
</dbReference>
<dbReference type="GO" id="GO:0016740">
    <property type="term" value="F:transferase activity"/>
    <property type="evidence" value="ECO:0007669"/>
    <property type="project" value="UniProtKB-KW"/>
</dbReference>
<dbReference type="STRING" id="504805.SAMN05421505_1518"/>
<gene>
    <name evidence="2" type="ORF">SAMN05421505_1518</name>
</gene>
<evidence type="ECO:0000313" key="2">
    <source>
        <dbReference type="EMBL" id="SDI43015.1"/>
    </source>
</evidence>
<keyword evidence="2" id="KW-0808">Transferase</keyword>
<accession>A0A1G8KHZ9</accession>
<evidence type="ECO:0000313" key="3">
    <source>
        <dbReference type="Proteomes" id="UP000198923"/>
    </source>
</evidence>
<dbReference type="Gene3D" id="3.90.550.10">
    <property type="entry name" value="Spore Coat Polysaccharide Biosynthesis Protein SpsA, Chain A"/>
    <property type="match status" value="1"/>
</dbReference>
<dbReference type="AlphaFoldDB" id="A0A1G8KHZ9"/>
<protein>
    <submittedName>
        <fullName evidence="2">Glycosyl transferase family 2</fullName>
    </submittedName>
</protein>
<evidence type="ECO:0000259" key="1">
    <source>
        <dbReference type="Pfam" id="PF00535"/>
    </source>
</evidence>
<dbReference type="CDD" id="cd00761">
    <property type="entry name" value="Glyco_tranf_GTA_type"/>
    <property type="match status" value="1"/>
</dbReference>
<sequence>MISVIIPTADRPGPLHRALRSLSRQTLRDFEVVVIDDGLHCPRPVVDSWRHDLNVTLIDGGRQGVSHARNTGLAAARGDWVAFLDDDDVYFPHHLATAHRALQDGHADLVYGGALVSPRWIEAVPRDVGTLPRKDYPFDGRFLQVANYIHTGAVVTRNFTATPVRFDETLTHCEDWDLWLALHLGSGYRFTLLDGLTCVYHQVPHTTGAVSEAYLASPTPFTLTRAYLFAKWPSTDPLVTSYRDWFRHFDTRLDTRIEHGHPVPAHVYEHAIRNLHGPFTYASPADPSLLDSLLPAVTDTRSARRGTSHASS</sequence>
<dbReference type="InterPro" id="IPR001173">
    <property type="entry name" value="Glyco_trans_2-like"/>
</dbReference>
<proteinExistence type="predicted"/>
<dbReference type="SUPFAM" id="SSF53448">
    <property type="entry name" value="Nucleotide-diphospho-sugar transferases"/>
    <property type="match status" value="1"/>
</dbReference>
<dbReference type="OrthoDB" id="7665907at2"/>